<dbReference type="STRING" id="451.B6N58_04185"/>
<reference evidence="5 7" key="3">
    <citation type="submission" date="2016-10" db="EMBL/GenBank/DDBJ databases">
        <authorList>
            <person name="Varghese N."/>
            <person name="Submissions S."/>
        </authorList>
    </citation>
    <scope>NUCLEOTIDE SEQUENCE [LARGE SCALE GENOMIC DNA]</scope>
    <source>
        <strain evidence="5 7">ATCC 33218</strain>
    </source>
</reference>
<keyword evidence="1" id="KW-1133">Transmembrane helix</keyword>
<dbReference type="InterPro" id="IPR000917">
    <property type="entry name" value="Sulfatase_N"/>
</dbReference>
<dbReference type="Gene3D" id="3.40.720.10">
    <property type="entry name" value="Alkaline Phosphatase, subunit A"/>
    <property type="match status" value="1"/>
</dbReference>
<dbReference type="OrthoDB" id="9803751at2"/>
<dbReference type="PANTHER" id="PTHR43751">
    <property type="entry name" value="SULFATASE"/>
    <property type="match status" value="1"/>
</dbReference>
<dbReference type="InterPro" id="IPR052701">
    <property type="entry name" value="GAG_Ulvan_Degrading_Sulfatases"/>
</dbReference>
<evidence type="ECO:0000313" key="4">
    <source>
        <dbReference type="EMBL" id="CEG61664.1"/>
    </source>
</evidence>
<feature type="transmembrane region" description="Helical" evidence="1">
    <location>
        <begin position="186"/>
        <end position="205"/>
    </location>
</feature>
<dbReference type="InterPro" id="IPR017850">
    <property type="entry name" value="Alkaline_phosphatase_core_sf"/>
</dbReference>
<dbReference type="PANTHER" id="PTHR43751:SF3">
    <property type="entry name" value="SULFATASE N-TERMINAL DOMAIN-CONTAINING PROTEIN"/>
    <property type="match status" value="1"/>
</dbReference>
<feature type="domain" description="Sulfatase N-terminal" evidence="2">
    <location>
        <begin position="273"/>
        <end position="548"/>
    </location>
</feature>
<sequence length="634" mass="73451">MNYQDTKGKIFRFIGWFFLTNAFLFWLLGFEFLKITFLSRTLFTNYVVSFTGILGKILIVSFALINYLSYMMLLAFIPAGILLLIAYFLPSKRLIWLLSVCVATISVTLLIIDSRIYMMFKFHLNLTILTMLFHSRWNEVFDLSRQEIFFSLAVISLVCLLEIFLAWVVWKKVVVTERYKIGKKITYCWCGGFFFCYYILVLSVVNNVNLFTQQTLNLPHFNQLFAYFIPNKDAHDILRRFSEADFAQPFFPNDKMNYPLHPLQCKKPARPYNIILIMVDSLRFDSVQKGYMPNVARFAKNNWQFLNHISGGNSTQPGLFSIFYSIPSNYWTAALKQNVRAIFTDLLIKYGYSTHIFWSSLISTPPFDKTIFNGLTNIGSDGSPKDNIGDKDRDITQKAIDFLLDKNHKSPFFLYLFYDAPHGFCRDQNFATPYQPALKECTRITMTNSDDPIPYYNRYLNAVNFDDGQIAKILDIIEQQGYLNNSIVIFTADHGQEFNDNKQNYWGHTSNYTETQTHVPLIIHWPGEPPRTIEYTTTSYDIAPTLIKRLFDCSNPVQDYSIGQDLLIKEGRAPFILAGSYINMGIIEPDRLTTLQVSGGITITNRHAEPEPDAEPRKDVLKQVLILMRKYYAK</sequence>
<feature type="transmembrane region" description="Helical" evidence="1">
    <location>
        <begin position="149"/>
        <end position="170"/>
    </location>
</feature>
<dbReference type="HOGENOM" id="CLU_030247_1_0_6"/>
<proteinExistence type="predicted"/>
<dbReference type="KEGG" id="tmc:LMI_2396"/>
<accession>A0A098GGT0</accession>
<name>A0A098GGT0_LEGMI</name>
<feature type="domain" description="Inner membrane protein YejM N-terminal" evidence="3">
    <location>
        <begin position="3"/>
        <end position="265"/>
    </location>
</feature>
<feature type="transmembrane region" description="Helical" evidence="1">
    <location>
        <begin position="42"/>
        <end position="65"/>
    </location>
</feature>
<dbReference type="PATRIC" id="fig|451.8.peg.2863"/>
<gene>
    <name evidence="4" type="ORF">LMI_2396</name>
    <name evidence="5" type="ORF">SAMN02982997_01041</name>
</gene>
<keyword evidence="1" id="KW-0472">Membrane</keyword>
<dbReference type="Pfam" id="PF11893">
    <property type="entry name" value="DUF3413"/>
    <property type="match status" value="1"/>
</dbReference>
<dbReference type="EMBL" id="LN614830">
    <property type="protein sequence ID" value="CEG61664.1"/>
    <property type="molecule type" value="Genomic_DNA"/>
</dbReference>
<feature type="transmembrane region" description="Helical" evidence="1">
    <location>
        <begin position="72"/>
        <end position="89"/>
    </location>
</feature>
<dbReference type="RefSeq" id="WP_045099866.1">
    <property type="nucleotide sequence ID" value="NZ_CP020614.1"/>
</dbReference>
<evidence type="ECO:0000313" key="6">
    <source>
        <dbReference type="Proteomes" id="UP000032414"/>
    </source>
</evidence>
<evidence type="ECO:0000313" key="7">
    <source>
        <dbReference type="Proteomes" id="UP000182998"/>
    </source>
</evidence>
<organism evidence="4 6">
    <name type="scientific">Legionella micdadei</name>
    <name type="common">Tatlockia micdadei</name>
    <dbReference type="NCBI Taxonomy" id="451"/>
    <lineage>
        <taxon>Bacteria</taxon>
        <taxon>Pseudomonadati</taxon>
        <taxon>Pseudomonadota</taxon>
        <taxon>Gammaproteobacteria</taxon>
        <taxon>Legionellales</taxon>
        <taxon>Legionellaceae</taxon>
        <taxon>Legionella</taxon>
    </lineage>
</organism>
<evidence type="ECO:0000259" key="3">
    <source>
        <dbReference type="Pfam" id="PF11893"/>
    </source>
</evidence>
<protein>
    <submittedName>
        <fullName evidence="4">Putative Alkaline phosphatase</fullName>
    </submittedName>
</protein>
<dbReference type="Pfam" id="PF00884">
    <property type="entry name" value="Sulfatase"/>
    <property type="match status" value="1"/>
</dbReference>
<dbReference type="InterPro" id="IPR012159">
    <property type="entry name" value="YejM-like"/>
</dbReference>
<keyword evidence="7" id="KW-1185">Reference proteome</keyword>
<dbReference type="EMBL" id="FMVN01000005">
    <property type="protein sequence ID" value="SCY19761.1"/>
    <property type="molecule type" value="Genomic_DNA"/>
</dbReference>
<dbReference type="Proteomes" id="UP000182998">
    <property type="component" value="Unassembled WGS sequence"/>
</dbReference>
<evidence type="ECO:0000256" key="1">
    <source>
        <dbReference type="SAM" id="Phobius"/>
    </source>
</evidence>
<evidence type="ECO:0000259" key="2">
    <source>
        <dbReference type="Pfam" id="PF00884"/>
    </source>
</evidence>
<keyword evidence="1" id="KW-0812">Transmembrane</keyword>
<dbReference type="Proteomes" id="UP000032414">
    <property type="component" value="Chromosome I"/>
</dbReference>
<feature type="transmembrane region" description="Helical" evidence="1">
    <location>
        <begin position="12"/>
        <end position="30"/>
    </location>
</feature>
<evidence type="ECO:0000313" key="5">
    <source>
        <dbReference type="EMBL" id="SCY19761.1"/>
    </source>
</evidence>
<dbReference type="AlphaFoldDB" id="A0A098GGT0"/>
<dbReference type="SUPFAM" id="SSF53649">
    <property type="entry name" value="Alkaline phosphatase-like"/>
    <property type="match status" value="1"/>
</dbReference>
<feature type="transmembrane region" description="Helical" evidence="1">
    <location>
        <begin position="95"/>
        <end position="112"/>
    </location>
</feature>
<dbReference type="PIRSF" id="PIRSF004950">
    <property type="entry name" value="Mmb_sulf_HI0842"/>
    <property type="match status" value="1"/>
</dbReference>
<dbReference type="CDD" id="cd16148">
    <property type="entry name" value="sulfatase_like"/>
    <property type="match status" value="1"/>
</dbReference>
<dbReference type="InterPro" id="IPR024588">
    <property type="entry name" value="YejM_N"/>
</dbReference>
<reference evidence="6" key="2">
    <citation type="submission" date="2014-09" db="EMBL/GenBank/DDBJ databases">
        <authorList>
            <person name="Gomez-Valero L."/>
        </authorList>
    </citation>
    <scope>NUCLEOTIDE SEQUENCE [LARGE SCALE GENOMIC DNA]</scope>
    <source>
        <strain evidence="6">ATCC33218</strain>
    </source>
</reference>
<reference evidence="4" key="1">
    <citation type="submission" date="2014-09" db="EMBL/GenBank/DDBJ databases">
        <authorList>
            <person name="GOMEZ-VALERO Laura"/>
        </authorList>
    </citation>
    <scope>NUCLEOTIDE SEQUENCE</scope>
    <source>
        <strain evidence="4">ATCC33218</strain>
    </source>
</reference>